<evidence type="ECO:0000313" key="3">
    <source>
        <dbReference type="EMBL" id="KPJ52447.1"/>
    </source>
</evidence>
<dbReference type="InterPro" id="IPR042099">
    <property type="entry name" value="ANL_N_sf"/>
</dbReference>
<evidence type="ECO:0000259" key="1">
    <source>
        <dbReference type="Pfam" id="PF00501"/>
    </source>
</evidence>
<organism evidence="3 4">
    <name type="scientific">candidate division TA06 bacterium DG_24</name>
    <dbReference type="NCBI Taxonomy" id="1703770"/>
    <lineage>
        <taxon>Bacteria</taxon>
        <taxon>Bacteria division TA06</taxon>
    </lineage>
</organism>
<dbReference type="PATRIC" id="fig|1703770.3.peg.2159"/>
<dbReference type="InterPro" id="IPR020845">
    <property type="entry name" value="AMP-binding_CS"/>
</dbReference>
<dbReference type="Pfam" id="PF13193">
    <property type="entry name" value="AMP-binding_C"/>
    <property type="match status" value="1"/>
</dbReference>
<dbReference type="PANTHER" id="PTHR43767">
    <property type="entry name" value="LONG-CHAIN-FATTY-ACID--COA LIGASE"/>
    <property type="match status" value="1"/>
</dbReference>
<dbReference type="Gene3D" id="3.40.50.12780">
    <property type="entry name" value="N-terminal domain of ligase-like"/>
    <property type="match status" value="1"/>
</dbReference>
<feature type="domain" description="AMP-dependent synthetase/ligase" evidence="1">
    <location>
        <begin position="7"/>
        <end position="374"/>
    </location>
</feature>
<dbReference type="EMBL" id="LIZS01000058">
    <property type="protein sequence ID" value="KPJ52447.1"/>
    <property type="molecule type" value="Genomic_DNA"/>
</dbReference>
<protein>
    <submittedName>
        <fullName evidence="3">AMP-dependent synthetase</fullName>
    </submittedName>
</protein>
<feature type="domain" description="AMP-binding enzyme C-terminal" evidence="2">
    <location>
        <begin position="430"/>
        <end position="505"/>
    </location>
</feature>
<proteinExistence type="predicted"/>
<dbReference type="PROSITE" id="PS00455">
    <property type="entry name" value="AMP_BINDING"/>
    <property type="match status" value="1"/>
</dbReference>
<dbReference type="STRING" id="1703770.AMJ39_07835"/>
<comment type="caution">
    <text evidence="3">The sequence shown here is derived from an EMBL/GenBank/DDBJ whole genome shotgun (WGS) entry which is preliminary data.</text>
</comment>
<dbReference type="Gene3D" id="3.30.300.30">
    <property type="match status" value="1"/>
</dbReference>
<dbReference type="InterPro" id="IPR025110">
    <property type="entry name" value="AMP-bd_C"/>
</dbReference>
<dbReference type="Pfam" id="PF00501">
    <property type="entry name" value="AMP-binding"/>
    <property type="match status" value="1"/>
</dbReference>
<dbReference type="Proteomes" id="UP000052008">
    <property type="component" value="Unassembled WGS sequence"/>
</dbReference>
<accession>A0A0S7WR31</accession>
<evidence type="ECO:0000259" key="2">
    <source>
        <dbReference type="Pfam" id="PF13193"/>
    </source>
</evidence>
<dbReference type="AlphaFoldDB" id="A0A0S7WR31"/>
<evidence type="ECO:0000313" key="4">
    <source>
        <dbReference type="Proteomes" id="UP000052008"/>
    </source>
</evidence>
<dbReference type="PANTHER" id="PTHR43767:SF10">
    <property type="entry name" value="SURFACTIN SYNTHASE SUBUNIT 1"/>
    <property type="match status" value="1"/>
</dbReference>
<name>A0A0S7WR31_UNCT6</name>
<dbReference type="InterPro" id="IPR045851">
    <property type="entry name" value="AMP-bd_C_sf"/>
</dbReference>
<reference evidence="3 4" key="1">
    <citation type="journal article" date="2015" name="Microbiome">
        <title>Genomic resolution of linkages in carbon, nitrogen, and sulfur cycling among widespread estuary sediment bacteria.</title>
        <authorList>
            <person name="Baker B.J."/>
            <person name="Lazar C.S."/>
            <person name="Teske A.P."/>
            <person name="Dick G.J."/>
        </authorList>
    </citation>
    <scope>NUCLEOTIDE SEQUENCE [LARGE SCALE GENOMIC DNA]</scope>
    <source>
        <strain evidence="3">DG_24</strain>
    </source>
</reference>
<dbReference type="InterPro" id="IPR000873">
    <property type="entry name" value="AMP-dep_synth/lig_dom"/>
</dbReference>
<sequence>MLLHRFLDESAGRHPEKVALVTGERRWTYGELVSMADSLARALREAGVGKGDRVVVHLGNSVEAVVSIYGILKTGGAFVMLHPTTKEDKLIHIVRDCGASGLISKGCQCLLNRVQQASGSLTSVVTVNGKKCGCSTESGGYKQQLWRDLVKDGKDGTGIRSIDVDLASLIYTSGSTGTPKGVMMTHRNMVAAVRSITEYVGNVPDDIIINVLPLSFDYGLYQVLMSVAVGTTLVLEKGFTYPYALVQRVVEEKVTGLPGIPTIFAILLKMEGLNPEVFDGVRYVTNTAAALPTNHIEGLVRLFRRARIFSMYGLTECKRVAYLPPDQLLRKPKSVGRAMPNLEAFIVDEAGQELGPYEVGELVVRGATVMLGYWGMPRETAEILREGRYPGERVLYTGDLFYTDEDGYLYFVGRKDDIIKSRGEKVSPREVEDVLCQHDGVAEAGVVGVPDPVLGQAIKAVVVSRPGRSLTAKELKLWCARHLEDYMVPQIVEFRQEMPKSANGKIRRKALCGADDARPSRE</sequence>
<dbReference type="InterPro" id="IPR050237">
    <property type="entry name" value="ATP-dep_AMP-bd_enzyme"/>
</dbReference>
<gene>
    <name evidence="3" type="ORF">AMJ39_07835</name>
</gene>
<dbReference type="SUPFAM" id="SSF56801">
    <property type="entry name" value="Acetyl-CoA synthetase-like"/>
    <property type="match status" value="1"/>
</dbReference>
<dbReference type="GO" id="GO:0016877">
    <property type="term" value="F:ligase activity, forming carbon-sulfur bonds"/>
    <property type="evidence" value="ECO:0007669"/>
    <property type="project" value="UniProtKB-ARBA"/>
</dbReference>